<dbReference type="EMBL" id="BGZK01000421">
    <property type="protein sequence ID" value="GBP42603.1"/>
    <property type="molecule type" value="Genomic_DNA"/>
</dbReference>
<evidence type="ECO:0000313" key="1">
    <source>
        <dbReference type="EMBL" id="GBP42603.1"/>
    </source>
</evidence>
<name>A0A4C1VV29_EUMVA</name>
<protein>
    <submittedName>
        <fullName evidence="1">Uncharacterized protein</fullName>
    </submittedName>
</protein>
<accession>A0A4C1VV29</accession>
<proteinExistence type="predicted"/>
<gene>
    <name evidence="1" type="ORF">EVAR_87154_1</name>
</gene>
<comment type="caution">
    <text evidence="1">The sequence shown here is derived from an EMBL/GenBank/DDBJ whole genome shotgun (WGS) entry which is preliminary data.</text>
</comment>
<sequence>MYSKNQKIIFVLQQHQLPVLNTKSLPDKPRPDPCQLPTELDQGIFLPEEFVMTSQLTNTQVRENIVYHNQYLTTMPLIEKMHNRGLPSTGSIMLNRIPDRSSLKLKDDKKMVRDDSNHMVKWKVVKVCC</sequence>
<reference evidence="1 2" key="1">
    <citation type="journal article" date="2019" name="Commun. Biol.">
        <title>The bagworm genome reveals a unique fibroin gene that provides high tensile strength.</title>
        <authorList>
            <person name="Kono N."/>
            <person name="Nakamura H."/>
            <person name="Ohtoshi R."/>
            <person name="Tomita M."/>
            <person name="Numata K."/>
            <person name="Arakawa K."/>
        </authorList>
    </citation>
    <scope>NUCLEOTIDE SEQUENCE [LARGE SCALE GENOMIC DNA]</scope>
</reference>
<dbReference type="AlphaFoldDB" id="A0A4C1VV29"/>
<keyword evidence="2" id="KW-1185">Reference proteome</keyword>
<organism evidence="1 2">
    <name type="scientific">Eumeta variegata</name>
    <name type="common">Bagworm moth</name>
    <name type="synonym">Eumeta japonica</name>
    <dbReference type="NCBI Taxonomy" id="151549"/>
    <lineage>
        <taxon>Eukaryota</taxon>
        <taxon>Metazoa</taxon>
        <taxon>Ecdysozoa</taxon>
        <taxon>Arthropoda</taxon>
        <taxon>Hexapoda</taxon>
        <taxon>Insecta</taxon>
        <taxon>Pterygota</taxon>
        <taxon>Neoptera</taxon>
        <taxon>Endopterygota</taxon>
        <taxon>Lepidoptera</taxon>
        <taxon>Glossata</taxon>
        <taxon>Ditrysia</taxon>
        <taxon>Tineoidea</taxon>
        <taxon>Psychidae</taxon>
        <taxon>Oiketicinae</taxon>
        <taxon>Eumeta</taxon>
    </lineage>
</organism>
<evidence type="ECO:0000313" key="2">
    <source>
        <dbReference type="Proteomes" id="UP000299102"/>
    </source>
</evidence>
<dbReference type="Proteomes" id="UP000299102">
    <property type="component" value="Unassembled WGS sequence"/>
</dbReference>